<dbReference type="Proteomes" id="UP000271098">
    <property type="component" value="Unassembled WGS sequence"/>
</dbReference>
<accession>A0A183F1C1</accession>
<evidence type="ECO:0000313" key="2">
    <source>
        <dbReference type="Proteomes" id="UP000271098"/>
    </source>
</evidence>
<reference evidence="3" key="1">
    <citation type="submission" date="2016-06" db="UniProtKB">
        <authorList>
            <consortium name="WormBaseParasite"/>
        </authorList>
    </citation>
    <scope>IDENTIFICATION</scope>
</reference>
<reference evidence="1 2" key="2">
    <citation type="submission" date="2018-11" db="EMBL/GenBank/DDBJ databases">
        <authorList>
            <consortium name="Pathogen Informatics"/>
        </authorList>
    </citation>
    <scope>NUCLEOTIDE SEQUENCE [LARGE SCALE GENOMIC DNA]</scope>
</reference>
<organism evidence="3">
    <name type="scientific">Gongylonema pulchrum</name>
    <dbReference type="NCBI Taxonomy" id="637853"/>
    <lineage>
        <taxon>Eukaryota</taxon>
        <taxon>Metazoa</taxon>
        <taxon>Ecdysozoa</taxon>
        <taxon>Nematoda</taxon>
        <taxon>Chromadorea</taxon>
        <taxon>Rhabditida</taxon>
        <taxon>Spirurina</taxon>
        <taxon>Spiruromorpha</taxon>
        <taxon>Spiruroidea</taxon>
        <taxon>Gongylonematidae</taxon>
        <taxon>Gongylonema</taxon>
    </lineage>
</organism>
<protein>
    <submittedName>
        <fullName evidence="3">Ovule protein</fullName>
    </submittedName>
</protein>
<proteinExistence type="predicted"/>
<gene>
    <name evidence="1" type="ORF">GPUH_LOCUS27012</name>
</gene>
<sequence>DLQTSEADEIVEEVNEKIGESEKFVAENAAKETKSQKRKHATQMIPPRASGLLFAANRATRTKRTVVKIAFHEKEKRQE</sequence>
<evidence type="ECO:0000313" key="1">
    <source>
        <dbReference type="EMBL" id="VDN49813.1"/>
    </source>
</evidence>
<dbReference type="EMBL" id="UYRT01117152">
    <property type="protein sequence ID" value="VDN49813.1"/>
    <property type="molecule type" value="Genomic_DNA"/>
</dbReference>
<dbReference type="WBParaSite" id="GPUH_0002704201-mRNA-1">
    <property type="protein sequence ID" value="GPUH_0002704201-mRNA-1"/>
    <property type="gene ID" value="GPUH_0002704201"/>
</dbReference>
<name>A0A183F1C1_9BILA</name>
<dbReference type="AlphaFoldDB" id="A0A183F1C1"/>
<keyword evidence="2" id="KW-1185">Reference proteome</keyword>
<evidence type="ECO:0000313" key="3">
    <source>
        <dbReference type="WBParaSite" id="GPUH_0002704201-mRNA-1"/>
    </source>
</evidence>